<dbReference type="SUPFAM" id="SSF55174">
    <property type="entry name" value="Alpha-L RNA-binding motif"/>
    <property type="match status" value="1"/>
</dbReference>
<evidence type="ECO:0000256" key="3">
    <source>
        <dbReference type="ARBA" id="ARBA00023235"/>
    </source>
</evidence>
<dbReference type="STRING" id="29542.A6070_05230"/>
<dbReference type="PANTHER" id="PTHR47683">
    <property type="entry name" value="PSEUDOURIDINE SYNTHASE FAMILY PROTEIN-RELATED"/>
    <property type="match status" value="1"/>
</dbReference>
<dbReference type="PANTHER" id="PTHR47683:SF3">
    <property type="entry name" value="RIBOSOMAL LARGE SUBUNIT PSEUDOURIDINE SYNTHASE B"/>
    <property type="match status" value="1"/>
</dbReference>
<dbReference type="Proteomes" id="UP000182264">
    <property type="component" value="Chromosome"/>
</dbReference>
<evidence type="ECO:0000259" key="6">
    <source>
        <dbReference type="SMART" id="SM00363"/>
    </source>
</evidence>
<sequence length="236" mass="26257">MKQRLQKLIAVAGLASRRKAEEWIAAGRVTVNGTVAKIGEQADPDRDRILVDGRPLPRPEAPVCLLLYKPIGYVTSRRDPKGRPVVTDLLGKINARLYPVGRLDLNTEGLLLLTNDGDLAWRLSHPRHEVGKTYLVRMQGSLSDESRRKLEAGVLLEDGPTAPAQVSNVRKAGSHTWLELTIHEGRNRQVRRMCEAVGCPVSRLKRIRYAFLDLGTLRPGQCRQLSPAEVARLKAL</sequence>
<comment type="similarity">
    <text evidence="1 5">Belongs to the pseudouridine synthase RsuA family.</text>
</comment>
<evidence type="ECO:0000256" key="5">
    <source>
        <dbReference type="RuleBase" id="RU003887"/>
    </source>
</evidence>
<dbReference type="InterPro" id="IPR006145">
    <property type="entry name" value="PsdUridine_synth_RsuA/RluA"/>
</dbReference>
<dbReference type="SUPFAM" id="SSF55120">
    <property type="entry name" value="Pseudouridine synthase"/>
    <property type="match status" value="1"/>
</dbReference>
<dbReference type="PROSITE" id="PS01149">
    <property type="entry name" value="PSI_RSU"/>
    <property type="match status" value="1"/>
</dbReference>
<dbReference type="Pfam" id="PF01479">
    <property type="entry name" value="S4"/>
    <property type="match status" value="1"/>
</dbReference>
<dbReference type="CDD" id="cd02870">
    <property type="entry name" value="PseudoU_synth_RsuA_like"/>
    <property type="match status" value="1"/>
</dbReference>
<feature type="domain" description="RNA-binding S4" evidence="6">
    <location>
        <begin position="3"/>
        <end position="62"/>
    </location>
</feature>
<dbReference type="Gene3D" id="3.30.70.1560">
    <property type="entry name" value="Alpha-L RNA-binding motif"/>
    <property type="match status" value="1"/>
</dbReference>
<dbReference type="GO" id="GO:0120159">
    <property type="term" value="F:rRNA pseudouridine synthase activity"/>
    <property type="evidence" value="ECO:0007669"/>
    <property type="project" value="UniProtKB-ARBA"/>
</dbReference>
<keyword evidence="8" id="KW-1185">Reference proteome</keyword>
<dbReference type="InterPro" id="IPR000748">
    <property type="entry name" value="PsdUridine_synth_RsuA/RluB/E/F"/>
</dbReference>
<dbReference type="FunFam" id="3.10.290.10:FF:000003">
    <property type="entry name" value="Pseudouridine synthase"/>
    <property type="match status" value="1"/>
</dbReference>
<name>A0A1L3GK41_SYNAC</name>
<evidence type="ECO:0000313" key="7">
    <source>
        <dbReference type="EMBL" id="APG26317.1"/>
    </source>
</evidence>
<dbReference type="OrthoDB" id="9807213at2"/>
<dbReference type="GO" id="GO:0003723">
    <property type="term" value="F:RNA binding"/>
    <property type="evidence" value="ECO:0007669"/>
    <property type="project" value="UniProtKB-KW"/>
</dbReference>
<dbReference type="InterPro" id="IPR018496">
    <property type="entry name" value="PsdUridine_synth_RsuA/RluB_CS"/>
</dbReference>
<dbReference type="AlphaFoldDB" id="A0A1L3GK41"/>
<dbReference type="CDD" id="cd00165">
    <property type="entry name" value="S4"/>
    <property type="match status" value="1"/>
</dbReference>
<dbReference type="GO" id="GO:0000455">
    <property type="term" value="P:enzyme-directed rRNA pseudouridine synthesis"/>
    <property type="evidence" value="ECO:0007669"/>
    <property type="project" value="UniProtKB-ARBA"/>
</dbReference>
<dbReference type="InterPro" id="IPR050343">
    <property type="entry name" value="RsuA_PseudoU_synthase"/>
</dbReference>
<dbReference type="Pfam" id="PF00849">
    <property type="entry name" value="PseudoU_synth_2"/>
    <property type="match status" value="1"/>
</dbReference>
<evidence type="ECO:0000256" key="2">
    <source>
        <dbReference type="ARBA" id="ARBA00022884"/>
    </source>
</evidence>
<keyword evidence="2 4" id="KW-0694">RNA-binding</keyword>
<reference evidence="7 8" key="1">
    <citation type="journal article" date="2017" name="Genome Announc.">
        <title>Complete Genome Sequences of Two Acetylene-Fermenting Pelobacter acetylenicus Strains.</title>
        <authorList>
            <person name="Sutton J.M."/>
            <person name="Baesman S.M."/>
            <person name="Fierst J.L."/>
            <person name="Poret-Peterson A.T."/>
            <person name="Oremland R.S."/>
            <person name="Dunlap D.S."/>
            <person name="Akob D.M."/>
        </authorList>
    </citation>
    <scope>NUCLEOTIDE SEQUENCE [LARGE SCALE GENOMIC DNA]</scope>
    <source>
        <strain evidence="7 8">DSM 3247</strain>
    </source>
</reference>
<evidence type="ECO:0000313" key="8">
    <source>
        <dbReference type="Proteomes" id="UP000182264"/>
    </source>
</evidence>
<gene>
    <name evidence="7" type="ORF">A7E75_11220</name>
</gene>
<dbReference type="Gene3D" id="3.30.70.580">
    <property type="entry name" value="Pseudouridine synthase I, catalytic domain, N-terminal subdomain"/>
    <property type="match status" value="1"/>
</dbReference>
<dbReference type="GO" id="GO:0005829">
    <property type="term" value="C:cytosol"/>
    <property type="evidence" value="ECO:0007669"/>
    <property type="project" value="UniProtKB-ARBA"/>
</dbReference>
<dbReference type="InterPro" id="IPR036986">
    <property type="entry name" value="S4_RNA-bd_sf"/>
</dbReference>
<dbReference type="InterPro" id="IPR020094">
    <property type="entry name" value="TruA/RsuA/RluB/E/F_N"/>
</dbReference>
<accession>A0A1L3GK41</accession>
<keyword evidence="3 5" id="KW-0413">Isomerase</keyword>
<dbReference type="InterPro" id="IPR020103">
    <property type="entry name" value="PsdUridine_synth_cat_dom_sf"/>
</dbReference>
<organism evidence="7 8">
    <name type="scientific">Syntrophotalea acetylenica</name>
    <name type="common">Pelobacter acetylenicus</name>
    <dbReference type="NCBI Taxonomy" id="29542"/>
    <lineage>
        <taxon>Bacteria</taxon>
        <taxon>Pseudomonadati</taxon>
        <taxon>Thermodesulfobacteriota</taxon>
        <taxon>Desulfuromonadia</taxon>
        <taxon>Desulfuromonadales</taxon>
        <taxon>Syntrophotaleaceae</taxon>
        <taxon>Syntrophotalea</taxon>
    </lineage>
</organism>
<dbReference type="Gene3D" id="3.10.290.10">
    <property type="entry name" value="RNA-binding S4 domain"/>
    <property type="match status" value="1"/>
</dbReference>
<evidence type="ECO:0000256" key="1">
    <source>
        <dbReference type="ARBA" id="ARBA00008348"/>
    </source>
</evidence>
<dbReference type="KEGG" id="pace:A6070_05230"/>
<dbReference type="NCBIfam" id="TIGR00093">
    <property type="entry name" value="pseudouridine synthase"/>
    <property type="match status" value="1"/>
</dbReference>
<dbReference type="FunFam" id="3.30.70.1560:FF:000001">
    <property type="entry name" value="Pseudouridine synthase"/>
    <property type="match status" value="1"/>
</dbReference>
<protein>
    <recommendedName>
        <fullName evidence="5">Pseudouridine synthase</fullName>
        <ecNumber evidence="5">5.4.99.-</ecNumber>
    </recommendedName>
</protein>
<dbReference type="EMBL" id="CP015518">
    <property type="protein sequence ID" value="APG26317.1"/>
    <property type="molecule type" value="Genomic_DNA"/>
</dbReference>
<dbReference type="PROSITE" id="PS50889">
    <property type="entry name" value="S4"/>
    <property type="match status" value="1"/>
</dbReference>
<dbReference type="EC" id="5.4.99.-" evidence="5"/>
<proteinExistence type="inferred from homology"/>
<dbReference type="SMART" id="SM00363">
    <property type="entry name" value="S4"/>
    <property type="match status" value="1"/>
</dbReference>
<evidence type="ECO:0000256" key="4">
    <source>
        <dbReference type="PROSITE-ProRule" id="PRU00182"/>
    </source>
</evidence>
<dbReference type="InterPro" id="IPR042092">
    <property type="entry name" value="PsdUridine_s_RsuA/RluB/E/F_cat"/>
</dbReference>
<dbReference type="InterPro" id="IPR002942">
    <property type="entry name" value="S4_RNA-bd"/>
</dbReference>